<name>A0A5K0ZS99_9MAGN</name>
<feature type="transmembrane region" description="Helical" evidence="2">
    <location>
        <begin position="61"/>
        <end position="83"/>
    </location>
</feature>
<organism evidence="3">
    <name type="scientific">Nymphaea colorata</name>
    <name type="common">pocket water lily</name>
    <dbReference type="NCBI Taxonomy" id="210225"/>
    <lineage>
        <taxon>Eukaryota</taxon>
        <taxon>Viridiplantae</taxon>
        <taxon>Streptophyta</taxon>
        <taxon>Embryophyta</taxon>
        <taxon>Tracheophyta</taxon>
        <taxon>Spermatophyta</taxon>
        <taxon>Magnoliopsida</taxon>
        <taxon>Nymphaeales</taxon>
        <taxon>Nymphaeaceae</taxon>
        <taxon>Nymphaea</taxon>
    </lineage>
</organism>
<evidence type="ECO:0000313" key="3">
    <source>
        <dbReference type="EMBL" id="VVV92449.1"/>
    </source>
</evidence>
<dbReference type="OrthoDB" id="911529at2759"/>
<dbReference type="EMBL" id="LR721780">
    <property type="protein sequence ID" value="VVV92449.1"/>
    <property type="molecule type" value="Genomic_DNA"/>
</dbReference>
<dbReference type="Gramene" id="NC2G0009620.1">
    <property type="protein sequence ID" value="NC2G0009620.1:cds"/>
    <property type="gene ID" value="NC2G0009620"/>
</dbReference>
<dbReference type="AlphaFoldDB" id="A0A5K0ZS99"/>
<dbReference type="PANTHER" id="PTHR33726:SF3">
    <property type="entry name" value="TRANSMEMBRANE PROTEIN"/>
    <property type="match status" value="1"/>
</dbReference>
<proteinExistence type="predicted"/>
<protein>
    <submittedName>
        <fullName evidence="3">Uncharacterized protein</fullName>
    </submittedName>
</protein>
<evidence type="ECO:0000256" key="2">
    <source>
        <dbReference type="SAM" id="Phobius"/>
    </source>
</evidence>
<evidence type="ECO:0000256" key="1">
    <source>
        <dbReference type="SAM" id="MobiDB-lite"/>
    </source>
</evidence>
<dbReference type="PANTHER" id="PTHR33726">
    <property type="entry name" value="TRANSMEMBRANE PROTEIN"/>
    <property type="match status" value="1"/>
</dbReference>
<feature type="region of interest" description="Disordered" evidence="1">
    <location>
        <begin position="1"/>
        <end position="22"/>
    </location>
</feature>
<accession>A0A5K0ZS99</accession>
<keyword evidence="2" id="KW-1133">Transmembrane helix</keyword>
<dbReference type="OMA" id="KRESWKW"/>
<reference evidence="3" key="1">
    <citation type="submission" date="2019-09" db="EMBL/GenBank/DDBJ databases">
        <authorList>
            <person name="Zhang L."/>
        </authorList>
    </citation>
    <scope>NUCLEOTIDE SEQUENCE</scope>
</reference>
<gene>
    <name evidence="3" type="ORF">NYM_LOCUS12225</name>
</gene>
<keyword evidence="2" id="KW-0812">Transmembrane</keyword>
<keyword evidence="2" id="KW-0472">Membrane</keyword>
<sequence>MEKGEFMAKSGREGSGEAKEARTGFLRRTSWRWASRLSLPRGWKRPYIRLSLLRSSIVDGLLFKIASAFELLALLAMLGFYFLCCGCSF</sequence>